<accession>A0A3M7G4B6</accession>
<dbReference type="PANTHER" id="PTHR12612">
    <property type="entry name" value="NUCLEAR TRANSPORT FACTOR 2"/>
    <property type="match status" value="1"/>
</dbReference>
<dbReference type="InterPro" id="IPR045875">
    <property type="entry name" value="NTF2"/>
</dbReference>
<dbReference type="VEuPathDB" id="FungiDB:BTJ68_06533"/>
<evidence type="ECO:0000313" key="2">
    <source>
        <dbReference type="EMBL" id="RMY95970.1"/>
    </source>
</evidence>
<dbReference type="SUPFAM" id="SSF54427">
    <property type="entry name" value="NTF2-like"/>
    <property type="match status" value="1"/>
</dbReference>
<dbReference type="InterPro" id="IPR032710">
    <property type="entry name" value="NTF2-like_dom_sf"/>
</dbReference>
<dbReference type="AlphaFoldDB" id="A0A3M7G4B6"/>
<dbReference type="Pfam" id="PF02136">
    <property type="entry name" value="NTF2"/>
    <property type="match status" value="1"/>
</dbReference>
<feature type="domain" description="NTF2" evidence="1">
    <location>
        <begin position="16"/>
        <end position="167"/>
    </location>
</feature>
<evidence type="ECO:0000259" key="1">
    <source>
        <dbReference type="PROSITE" id="PS50177"/>
    </source>
</evidence>
<proteinExistence type="predicted"/>
<gene>
    <name evidence="2" type="ORF">D0861_00447</name>
</gene>
<organism evidence="2 3">
    <name type="scientific">Hortaea werneckii</name>
    <name type="common">Black yeast</name>
    <name type="synonym">Cladosporium werneckii</name>
    <dbReference type="NCBI Taxonomy" id="91943"/>
    <lineage>
        <taxon>Eukaryota</taxon>
        <taxon>Fungi</taxon>
        <taxon>Dikarya</taxon>
        <taxon>Ascomycota</taxon>
        <taxon>Pezizomycotina</taxon>
        <taxon>Dothideomycetes</taxon>
        <taxon>Dothideomycetidae</taxon>
        <taxon>Mycosphaerellales</taxon>
        <taxon>Teratosphaeriaceae</taxon>
        <taxon>Hortaea</taxon>
    </lineage>
</organism>
<evidence type="ECO:0000313" key="3">
    <source>
        <dbReference type="Proteomes" id="UP000268823"/>
    </source>
</evidence>
<dbReference type="PROSITE" id="PS50177">
    <property type="entry name" value="NTF2_DOMAIN"/>
    <property type="match status" value="1"/>
</dbReference>
<protein>
    <recommendedName>
        <fullName evidence="1">NTF2 domain-containing protein</fullName>
    </recommendedName>
</protein>
<dbReference type="InterPro" id="IPR018222">
    <property type="entry name" value="Nuclear_transport_factor_2_euk"/>
</dbReference>
<comment type="caution">
    <text evidence="2">The sequence shown here is derived from an EMBL/GenBank/DDBJ whole genome shotgun (WGS) entry which is preliminary data.</text>
</comment>
<dbReference type="EMBL" id="QWIR01000004">
    <property type="protein sequence ID" value="RMY95970.1"/>
    <property type="molecule type" value="Genomic_DNA"/>
</dbReference>
<name>A0A3M7G4B6_HORWE</name>
<dbReference type="OrthoDB" id="25408at2759"/>
<dbReference type="InterPro" id="IPR002075">
    <property type="entry name" value="NTF2_dom"/>
</dbReference>
<sequence length="221" mass="24647">MATLTETDFTRVSTDAAEHFVDAYYSALDGARNSIASFYVPTSTLANGRGLPNIAYNGEHIPDAAAFQDRWEKQMPYTHFDAQSVNVHVLNPSMAGSSKNKRDAERNMSLVVQVSGSVRLVERKEGPLRGFSDSLVLVPNREETGGKGTGKQDSGKRWLIQSQTFRFVLPLSALIYRLTTRSCRNADAKSLRFEEKRDPLQSFRAASHRPAFIRGVGTLWF</sequence>
<dbReference type="Proteomes" id="UP000268823">
    <property type="component" value="Unassembled WGS sequence"/>
</dbReference>
<reference evidence="2 3" key="1">
    <citation type="journal article" date="2018" name="BMC Genomics">
        <title>Genomic evidence for intraspecific hybridization in a clonal and extremely halotolerant yeast.</title>
        <authorList>
            <person name="Gostincar C."/>
            <person name="Stajich J.E."/>
            <person name="Zupancic J."/>
            <person name="Zalar P."/>
            <person name="Gunde-Cimerman N."/>
        </authorList>
    </citation>
    <scope>NUCLEOTIDE SEQUENCE [LARGE SCALE GENOMIC DNA]</scope>
    <source>
        <strain evidence="2 3">EXF-2788</strain>
    </source>
</reference>
<dbReference type="GO" id="GO:0006913">
    <property type="term" value="P:nucleocytoplasmic transport"/>
    <property type="evidence" value="ECO:0007669"/>
    <property type="project" value="InterPro"/>
</dbReference>
<dbReference type="Gene3D" id="3.10.450.50">
    <property type="match status" value="1"/>
</dbReference>